<evidence type="ECO:0000256" key="1">
    <source>
        <dbReference type="SAM" id="Phobius"/>
    </source>
</evidence>
<reference evidence="2 3" key="1">
    <citation type="submission" date="2017-02" db="EMBL/GenBank/DDBJ databases">
        <authorList>
            <person name="Peterson S.W."/>
        </authorList>
    </citation>
    <scope>NUCLEOTIDE SEQUENCE [LARGE SCALE GENOMIC DNA]</scope>
    <source>
        <strain evidence="2 3">B Ar 00.02</strain>
    </source>
</reference>
<accession>A0A1R4FAK7</accession>
<organism evidence="2 3">
    <name type="scientific">Arthrobacter rhombi</name>
    <dbReference type="NCBI Taxonomy" id="71253"/>
    <lineage>
        <taxon>Bacteria</taxon>
        <taxon>Bacillati</taxon>
        <taxon>Actinomycetota</taxon>
        <taxon>Actinomycetes</taxon>
        <taxon>Micrococcales</taxon>
        <taxon>Micrococcaceae</taxon>
        <taxon>Arthrobacter</taxon>
    </lineage>
</organism>
<dbReference type="Proteomes" id="UP000195913">
    <property type="component" value="Unassembled WGS sequence"/>
</dbReference>
<evidence type="ECO:0000313" key="3">
    <source>
        <dbReference type="Proteomes" id="UP000195913"/>
    </source>
</evidence>
<keyword evidence="1" id="KW-0472">Membrane</keyword>
<feature type="transmembrane region" description="Helical" evidence="1">
    <location>
        <begin position="190"/>
        <end position="208"/>
    </location>
</feature>
<dbReference type="AlphaFoldDB" id="A0A1R4FAK7"/>
<keyword evidence="1" id="KW-1133">Transmembrane helix</keyword>
<name>A0A1R4FAK7_9MICC</name>
<sequence length="209" mass="22063">MAMRNPYLSFVRNRLIAALVGSAVALLWFAAFRAPVLSIAGDITGAEMAETGSLSIIQLIRFAAGILLFTFVPILAYLGWLRLMRPDASKVVSPGVRFTTIAAAVVSIAFFVICWLPSTSSATSVLDAFHEAAATEALPEGVFLGNTLAGAAVTTVLLVVFGLICLFLAPPPRPAADTSHPGFPTTWWSWVPLPAFMIGVLAGALPFVS</sequence>
<dbReference type="EMBL" id="FUHW01000014">
    <property type="protein sequence ID" value="SJM52935.1"/>
    <property type="molecule type" value="Genomic_DNA"/>
</dbReference>
<feature type="transmembrane region" description="Helical" evidence="1">
    <location>
        <begin position="148"/>
        <end position="169"/>
    </location>
</feature>
<evidence type="ECO:0000313" key="2">
    <source>
        <dbReference type="EMBL" id="SJM52935.1"/>
    </source>
</evidence>
<feature type="transmembrane region" description="Helical" evidence="1">
    <location>
        <begin position="98"/>
        <end position="118"/>
    </location>
</feature>
<gene>
    <name evidence="2" type="ORF">FM101_03035</name>
</gene>
<proteinExistence type="predicted"/>
<dbReference type="RefSeq" id="WP_086995235.1">
    <property type="nucleotide sequence ID" value="NZ_FUHW01000014.1"/>
</dbReference>
<protein>
    <submittedName>
        <fullName evidence="2">Uncharacterized protein</fullName>
    </submittedName>
</protein>
<keyword evidence="3" id="KW-1185">Reference proteome</keyword>
<feature type="transmembrane region" description="Helical" evidence="1">
    <location>
        <begin position="56"/>
        <end position="78"/>
    </location>
</feature>
<keyword evidence="1" id="KW-0812">Transmembrane</keyword>